<organism evidence="2 3">
    <name type="scientific">Blautia wexlerae</name>
    <dbReference type="NCBI Taxonomy" id="418240"/>
    <lineage>
        <taxon>Bacteria</taxon>
        <taxon>Bacillati</taxon>
        <taxon>Bacillota</taxon>
        <taxon>Clostridia</taxon>
        <taxon>Lachnospirales</taxon>
        <taxon>Lachnospiraceae</taxon>
        <taxon>Blautia</taxon>
    </lineage>
</organism>
<keyword evidence="1" id="KW-0472">Membrane</keyword>
<sequence length="208" mass="23665">MERFLGQEGWLFRFLDRLWDLIVLNVLFIITCIPLFTVGAAISALYTVTMKGVRKEDSYIVRSYLSAFKENFKKSTILWLLMIAIWGVLLIDIFVIGKNNSALIAMGGCFGVFWLLITLFAFQLQARFENSIQNTLLNCFILAVKRWLSTIQLAGITAMVPLLVIFLAVLSPTALGWFCSLFIFIGFSGIAWVKSFIYRNVFDSIEDV</sequence>
<keyword evidence="3" id="KW-1185">Reference proteome</keyword>
<name>A0ABX2GJB7_9FIRM</name>
<dbReference type="InterPro" id="IPR006938">
    <property type="entry name" value="DUF624"/>
</dbReference>
<dbReference type="RefSeq" id="WP_173742311.1">
    <property type="nucleotide sequence ID" value="NZ_JAAIPF010000001.1"/>
</dbReference>
<dbReference type="EMBL" id="JAAIPF010000001">
    <property type="protein sequence ID" value="NSF72424.1"/>
    <property type="molecule type" value="Genomic_DNA"/>
</dbReference>
<keyword evidence="1" id="KW-0812">Transmembrane</keyword>
<reference evidence="2 3" key="1">
    <citation type="journal article" date="2020" name="Cell Host Microbe">
        <title>Functional and Genomic Variation between Human-Derived Isolates of Lachnospiraceae Reveals Inter- and Intra-Species Diversity.</title>
        <authorList>
            <person name="Sorbara M.T."/>
            <person name="Littmann E.R."/>
            <person name="Fontana E."/>
            <person name="Moody T.U."/>
            <person name="Kohout C.E."/>
            <person name="Gjonbalaj M."/>
            <person name="Eaton V."/>
            <person name="Seok R."/>
            <person name="Leiner I.M."/>
            <person name="Pamer E.G."/>
        </authorList>
    </citation>
    <scope>NUCLEOTIDE SEQUENCE [LARGE SCALE GENOMIC DNA]</scope>
    <source>
        <strain evidence="2 3">MSK.20.11</strain>
    </source>
</reference>
<feature type="transmembrane region" description="Helical" evidence="1">
    <location>
        <begin position="22"/>
        <end position="46"/>
    </location>
</feature>
<proteinExistence type="predicted"/>
<dbReference type="Pfam" id="PF04854">
    <property type="entry name" value="DUF624"/>
    <property type="match status" value="1"/>
</dbReference>
<feature type="transmembrane region" description="Helical" evidence="1">
    <location>
        <begin position="175"/>
        <end position="193"/>
    </location>
</feature>
<gene>
    <name evidence="2" type="ORF">G4952_01040</name>
</gene>
<accession>A0ABX2GJB7</accession>
<keyword evidence="1" id="KW-1133">Transmembrane helix</keyword>
<evidence type="ECO:0000313" key="3">
    <source>
        <dbReference type="Proteomes" id="UP000822152"/>
    </source>
</evidence>
<evidence type="ECO:0000256" key="1">
    <source>
        <dbReference type="SAM" id="Phobius"/>
    </source>
</evidence>
<protein>
    <submittedName>
        <fullName evidence="2">YesL family protein</fullName>
    </submittedName>
</protein>
<feature type="transmembrane region" description="Helical" evidence="1">
    <location>
        <begin position="77"/>
        <end position="96"/>
    </location>
</feature>
<dbReference type="Proteomes" id="UP000822152">
    <property type="component" value="Unassembled WGS sequence"/>
</dbReference>
<evidence type="ECO:0000313" key="2">
    <source>
        <dbReference type="EMBL" id="NSF72424.1"/>
    </source>
</evidence>
<comment type="caution">
    <text evidence="2">The sequence shown here is derived from an EMBL/GenBank/DDBJ whole genome shotgun (WGS) entry which is preliminary data.</text>
</comment>
<feature type="transmembrane region" description="Helical" evidence="1">
    <location>
        <begin position="147"/>
        <end position="169"/>
    </location>
</feature>
<feature type="transmembrane region" description="Helical" evidence="1">
    <location>
        <begin position="102"/>
        <end position="126"/>
    </location>
</feature>